<sequence>MKPYNKNFVFQEMKRYNDLISSGTCGNYKIIKNIIKKQNLQGYMYENKEAYDIDIIQLYKNNVNLMQLTPKEIESSYGVIHFSNGKVGVVGLGIGYVVQEIAKRCNVQEVIVYETSEEVIKLYNQNFEPNEKIKILKEDAFKAKPNKFDFFYVDIYKHKLTSKVVGDYKFFNKLHEIEEYAFCGIEHFLLSCKYEDIVWVYIPENWISMSKKAYESLDLSGYIKEYKPLDEILVKRILMEFKKILNADD</sequence>
<comment type="caution">
    <text evidence="1">The sequence shown here is derived from an EMBL/GenBank/DDBJ whole genome shotgun (WGS) entry which is preliminary data.</text>
</comment>
<dbReference type="OrthoDB" id="1935097at2"/>
<reference evidence="1 2" key="1">
    <citation type="submission" date="2016-05" db="EMBL/GenBank/DDBJ databases">
        <title>Microbial solvent formation.</title>
        <authorList>
            <person name="Poehlein A."/>
            <person name="Montoya Solano J.D."/>
            <person name="Flitsch S."/>
            <person name="Krabben P."/>
            <person name="Duerre P."/>
            <person name="Daniel R."/>
        </authorList>
    </citation>
    <scope>NUCLEOTIDE SEQUENCE [LARGE SCALE GENOMIC DNA]</scope>
    <source>
        <strain evidence="1 2">DSM 2619</strain>
    </source>
</reference>
<dbReference type="Gene3D" id="3.40.50.150">
    <property type="entry name" value="Vaccinia Virus protein VP39"/>
    <property type="match status" value="1"/>
</dbReference>
<dbReference type="InterPro" id="IPR029063">
    <property type="entry name" value="SAM-dependent_MTases_sf"/>
</dbReference>
<keyword evidence="2" id="KW-1185">Reference proteome</keyword>
<dbReference type="STRING" id="29367.CLPUN_48250"/>
<proteinExistence type="predicted"/>
<evidence type="ECO:0008006" key="3">
    <source>
        <dbReference type="Google" id="ProtNLM"/>
    </source>
</evidence>
<evidence type="ECO:0000313" key="2">
    <source>
        <dbReference type="Proteomes" id="UP000190890"/>
    </source>
</evidence>
<name>A0A1S8T2Z8_9CLOT</name>
<protein>
    <recommendedName>
        <fullName evidence="3">Spermidine synthase</fullName>
    </recommendedName>
</protein>
<organism evidence="1 2">
    <name type="scientific">Clostridium puniceum</name>
    <dbReference type="NCBI Taxonomy" id="29367"/>
    <lineage>
        <taxon>Bacteria</taxon>
        <taxon>Bacillati</taxon>
        <taxon>Bacillota</taxon>
        <taxon>Clostridia</taxon>
        <taxon>Eubacteriales</taxon>
        <taxon>Clostridiaceae</taxon>
        <taxon>Clostridium</taxon>
    </lineage>
</organism>
<dbReference type="EMBL" id="LZZM01000224">
    <property type="protein sequence ID" value="OOM72058.1"/>
    <property type="molecule type" value="Genomic_DNA"/>
</dbReference>
<dbReference type="RefSeq" id="WP_077849732.1">
    <property type="nucleotide sequence ID" value="NZ_LZZM01000224.1"/>
</dbReference>
<gene>
    <name evidence="1" type="ORF">CLPUN_48250</name>
</gene>
<dbReference type="SUPFAM" id="SSF53335">
    <property type="entry name" value="S-adenosyl-L-methionine-dependent methyltransferases"/>
    <property type="match status" value="1"/>
</dbReference>
<accession>A0A1S8T2Z8</accession>
<dbReference type="AlphaFoldDB" id="A0A1S8T2Z8"/>
<evidence type="ECO:0000313" key="1">
    <source>
        <dbReference type="EMBL" id="OOM72058.1"/>
    </source>
</evidence>
<dbReference type="Proteomes" id="UP000190890">
    <property type="component" value="Unassembled WGS sequence"/>
</dbReference>